<organism evidence="3 4">
    <name type="scientific">Lupinus angustifolius</name>
    <name type="common">Narrow-leaved blue lupine</name>
    <dbReference type="NCBI Taxonomy" id="3871"/>
    <lineage>
        <taxon>Eukaryota</taxon>
        <taxon>Viridiplantae</taxon>
        <taxon>Streptophyta</taxon>
        <taxon>Embryophyta</taxon>
        <taxon>Tracheophyta</taxon>
        <taxon>Spermatophyta</taxon>
        <taxon>Magnoliopsida</taxon>
        <taxon>eudicotyledons</taxon>
        <taxon>Gunneridae</taxon>
        <taxon>Pentapetalae</taxon>
        <taxon>rosids</taxon>
        <taxon>fabids</taxon>
        <taxon>Fabales</taxon>
        <taxon>Fabaceae</taxon>
        <taxon>Papilionoideae</taxon>
        <taxon>50 kb inversion clade</taxon>
        <taxon>genistoids sensu lato</taxon>
        <taxon>core genistoids</taxon>
        <taxon>Genisteae</taxon>
        <taxon>Lupinus</taxon>
    </lineage>
</organism>
<dbReference type="PANTHER" id="PTHR33144:SF16">
    <property type="entry name" value="OS02G0129000 PROTEIN"/>
    <property type="match status" value="1"/>
</dbReference>
<reference evidence="3 4" key="1">
    <citation type="journal article" date="2017" name="Plant Biotechnol. J.">
        <title>A comprehensive draft genome sequence for lupin (Lupinus angustifolius), an emerging health food: insights into plant-microbe interactions and legume evolution.</title>
        <authorList>
            <person name="Hane J.K."/>
            <person name="Ming Y."/>
            <person name="Kamphuis L.G."/>
            <person name="Nelson M.N."/>
            <person name="Garg G."/>
            <person name="Atkins C.A."/>
            <person name="Bayer P.E."/>
            <person name="Bravo A."/>
            <person name="Bringans S."/>
            <person name="Cannon S."/>
            <person name="Edwards D."/>
            <person name="Foley R."/>
            <person name="Gao L.L."/>
            <person name="Harrison M.J."/>
            <person name="Huang W."/>
            <person name="Hurgobin B."/>
            <person name="Li S."/>
            <person name="Liu C.W."/>
            <person name="McGrath A."/>
            <person name="Morahan G."/>
            <person name="Murray J."/>
            <person name="Weller J."/>
            <person name="Jian J."/>
            <person name="Singh K.B."/>
        </authorList>
    </citation>
    <scope>NUCLEOTIDE SEQUENCE [LARGE SCALE GENOMIC DNA]</scope>
    <source>
        <strain evidence="4">cv. Tanjil</strain>
        <tissue evidence="3">Whole plant</tissue>
    </source>
</reference>
<evidence type="ECO:0008006" key="5">
    <source>
        <dbReference type="Google" id="ProtNLM"/>
    </source>
</evidence>
<dbReference type="AlphaFoldDB" id="A0A4P1RVH2"/>
<protein>
    <recommendedName>
        <fullName evidence="5">Transposase Tnp1/En/Spm-like domain-containing protein</fullName>
    </recommendedName>
</protein>
<evidence type="ECO:0000256" key="2">
    <source>
        <dbReference type="SAM" id="MobiDB-lite"/>
    </source>
</evidence>
<accession>A0A4P1RVH2</accession>
<feature type="region of interest" description="Disordered" evidence="2">
    <location>
        <begin position="363"/>
        <end position="388"/>
    </location>
</feature>
<dbReference type="Proteomes" id="UP000188354">
    <property type="component" value="Chromosome LG01"/>
</dbReference>
<evidence type="ECO:0000313" key="3">
    <source>
        <dbReference type="EMBL" id="OIW19021.1"/>
    </source>
</evidence>
<dbReference type="EMBL" id="CM007361">
    <property type="protein sequence ID" value="OIW19021.1"/>
    <property type="molecule type" value="Genomic_DNA"/>
</dbReference>
<sequence>MSTSTSNVQSKKQHQRMNPFQKRQFTTIIGNQAKGAMSEQICKKKKIIKKCPSMSLGNFLNNNQEYEDEDECGDEHEGEDEQEEGVQEGEDRKENDEIYEVGEDINHQNEQVDELNNSTEQDVGKKVVFAILNDVWRRHKCAIKEEHFSKYKTTYECLKNCPKDIPESHFKELISYWSLGNIQEMSEQNSKNKAQAEMETSNGTCELRCHKGKIGMRATKENKVMPNQAEMFCETRQSKKGEPLDQETTNAMAQLKDLIEKSSQQPDEAFQSVFGKEKPGRVRCHGRVTTPTLLKRTEEIVKIEKKHADELKLLNDKVEEMEAKHKQEMSSMEQKIQILLRNVINQNNSGVDVEALATMLSTPGTSTSTHVPNNDKQNHLEDNLPHTV</sequence>
<dbReference type="PANTHER" id="PTHR33144">
    <property type="entry name" value="OS10G0409366 PROTEIN-RELATED"/>
    <property type="match status" value="1"/>
</dbReference>
<proteinExistence type="predicted"/>
<feature type="compositionally biased region" description="Polar residues" evidence="2">
    <location>
        <begin position="363"/>
        <end position="375"/>
    </location>
</feature>
<dbReference type="Gramene" id="OIW19021">
    <property type="protein sequence ID" value="OIW19021"/>
    <property type="gene ID" value="TanjilG_10582"/>
</dbReference>
<keyword evidence="4" id="KW-1185">Reference proteome</keyword>
<dbReference type="Pfam" id="PF03004">
    <property type="entry name" value="Transposase_24"/>
    <property type="match status" value="1"/>
</dbReference>
<evidence type="ECO:0000313" key="4">
    <source>
        <dbReference type="Proteomes" id="UP000188354"/>
    </source>
</evidence>
<name>A0A4P1RVH2_LUPAN</name>
<evidence type="ECO:0000256" key="1">
    <source>
        <dbReference type="SAM" id="Coils"/>
    </source>
</evidence>
<gene>
    <name evidence="3" type="ORF">TanjilG_10582</name>
</gene>
<feature type="compositionally biased region" description="Basic and acidic residues" evidence="2">
    <location>
        <begin position="376"/>
        <end position="388"/>
    </location>
</feature>
<feature type="compositionally biased region" description="Acidic residues" evidence="2">
    <location>
        <begin position="65"/>
        <end position="88"/>
    </location>
</feature>
<feature type="region of interest" description="Disordered" evidence="2">
    <location>
        <begin position="59"/>
        <end position="94"/>
    </location>
</feature>
<feature type="region of interest" description="Disordered" evidence="2">
    <location>
        <begin position="1"/>
        <end position="23"/>
    </location>
</feature>
<keyword evidence="1" id="KW-0175">Coiled coil</keyword>
<dbReference type="InterPro" id="IPR004252">
    <property type="entry name" value="Probable_transposase_24"/>
</dbReference>
<feature type="coiled-coil region" evidence="1">
    <location>
        <begin position="304"/>
        <end position="342"/>
    </location>
</feature>